<evidence type="ECO:0000313" key="3">
    <source>
        <dbReference type="Proteomes" id="UP000184268"/>
    </source>
</evidence>
<organism evidence="2 3">
    <name type="scientific">Ferrimonas marina</name>
    <dbReference type="NCBI Taxonomy" id="299255"/>
    <lineage>
        <taxon>Bacteria</taxon>
        <taxon>Pseudomonadati</taxon>
        <taxon>Pseudomonadota</taxon>
        <taxon>Gammaproteobacteria</taxon>
        <taxon>Alteromonadales</taxon>
        <taxon>Ferrimonadaceae</taxon>
        <taxon>Ferrimonas</taxon>
    </lineage>
</organism>
<reference evidence="2 3" key="1">
    <citation type="submission" date="2016-11" db="EMBL/GenBank/DDBJ databases">
        <authorList>
            <person name="Jaros S."/>
            <person name="Januszkiewicz K."/>
            <person name="Wedrychowicz H."/>
        </authorList>
    </citation>
    <scope>NUCLEOTIDE SEQUENCE [LARGE SCALE GENOMIC DNA]</scope>
    <source>
        <strain evidence="2 3">DSM 16917</strain>
    </source>
</reference>
<dbReference type="EMBL" id="FQXG01000003">
    <property type="protein sequence ID" value="SHH57187.1"/>
    <property type="molecule type" value="Genomic_DNA"/>
</dbReference>
<protein>
    <submittedName>
        <fullName evidence="2">Uncharacterized protein</fullName>
    </submittedName>
</protein>
<evidence type="ECO:0000313" key="2">
    <source>
        <dbReference type="EMBL" id="SHH57187.1"/>
    </source>
</evidence>
<keyword evidence="3" id="KW-1185">Reference proteome</keyword>
<gene>
    <name evidence="2" type="ORF">SAMN02745129_2379</name>
</gene>
<evidence type="ECO:0000256" key="1">
    <source>
        <dbReference type="SAM" id="SignalP"/>
    </source>
</evidence>
<name>A0A1M5U2D2_9GAMM</name>
<proteinExistence type="predicted"/>
<keyword evidence="1" id="KW-0732">Signal</keyword>
<dbReference type="STRING" id="299255.SAMN02745129_2379"/>
<accession>A0A1M5U2D2</accession>
<sequence>MEGIMKKLSIVAMALLSGSAVAGSVDVHGDIKVQGQTVINDKGEFVAIPKALPVVEANTNLFACDGKIITTQFNYPGATVLYVEDCSVPGTRVMTAVDTLDSGLVVEQVHTVVAQGNGVATFRIEYSDSAGVTGGYSMVRSEEILSEIGDGVLAVGESVSYHVRTHSSQYQCWGKYAEQGPCNFEDPDPVHSVKTETVLAKHGQSYQVGDHTFDRCFLMRFDSTGVDSRTYARYEVWCEGVGWVDGFEGDFYDFVVTDIQFVDQAPAAFGPASVSEQAVPNENLQITPRYPWIKQERRGG</sequence>
<feature type="chain" id="PRO_5013064821" evidence="1">
    <location>
        <begin position="23"/>
        <end position="300"/>
    </location>
</feature>
<dbReference type="AlphaFoldDB" id="A0A1M5U2D2"/>
<dbReference type="Proteomes" id="UP000184268">
    <property type="component" value="Unassembled WGS sequence"/>
</dbReference>
<feature type="signal peptide" evidence="1">
    <location>
        <begin position="1"/>
        <end position="22"/>
    </location>
</feature>